<dbReference type="RefSeq" id="WP_183769490.1">
    <property type="nucleotide sequence ID" value="NZ_JACIDK010000001.1"/>
</dbReference>
<evidence type="ECO:0000313" key="3">
    <source>
        <dbReference type="Proteomes" id="UP000530564"/>
    </source>
</evidence>
<evidence type="ECO:0000256" key="1">
    <source>
        <dbReference type="SAM" id="SignalP"/>
    </source>
</evidence>
<sequence>MGGQAHHRLARLLAAGGAALALTACATPKERIVYRTVTVPVFQPCAPKLDPKPDYPTLRAPVAADIFEQMRTLLVERDMRAAREMELEAAVSGCAAHPPDS</sequence>
<evidence type="ECO:0000313" key="2">
    <source>
        <dbReference type="EMBL" id="MBB3889480.1"/>
    </source>
</evidence>
<keyword evidence="1" id="KW-0732">Signal</keyword>
<keyword evidence="3" id="KW-1185">Reference proteome</keyword>
<dbReference type="AlphaFoldDB" id="A0A839ZW09"/>
<protein>
    <recommendedName>
        <fullName evidence="4">Lipoprotein</fullName>
    </recommendedName>
</protein>
<feature type="signal peptide" evidence="1">
    <location>
        <begin position="1"/>
        <end position="26"/>
    </location>
</feature>
<comment type="caution">
    <text evidence="2">The sequence shown here is derived from an EMBL/GenBank/DDBJ whole genome shotgun (WGS) entry which is preliminary data.</text>
</comment>
<dbReference type="Proteomes" id="UP000530564">
    <property type="component" value="Unassembled WGS sequence"/>
</dbReference>
<organism evidence="2 3">
    <name type="scientific">Phenylobacterium haematophilum</name>
    <dbReference type="NCBI Taxonomy" id="98513"/>
    <lineage>
        <taxon>Bacteria</taxon>
        <taxon>Pseudomonadati</taxon>
        <taxon>Pseudomonadota</taxon>
        <taxon>Alphaproteobacteria</taxon>
        <taxon>Caulobacterales</taxon>
        <taxon>Caulobacteraceae</taxon>
        <taxon>Phenylobacterium</taxon>
    </lineage>
</organism>
<proteinExistence type="predicted"/>
<dbReference type="EMBL" id="JACIDK010000001">
    <property type="protein sequence ID" value="MBB3889480.1"/>
    <property type="molecule type" value="Genomic_DNA"/>
</dbReference>
<feature type="chain" id="PRO_5032598697" description="Lipoprotein" evidence="1">
    <location>
        <begin position="27"/>
        <end position="101"/>
    </location>
</feature>
<evidence type="ECO:0008006" key="4">
    <source>
        <dbReference type="Google" id="ProtNLM"/>
    </source>
</evidence>
<reference evidence="2 3" key="1">
    <citation type="submission" date="2020-08" db="EMBL/GenBank/DDBJ databases">
        <title>Genomic Encyclopedia of Type Strains, Phase IV (KMG-IV): sequencing the most valuable type-strain genomes for metagenomic binning, comparative biology and taxonomic classification.</title>
        <authorList>
            <person name="Goeker M."/>
        </authorList>
    </citation>
    <scope>NUCLEOTIDE SEQUENCE [LARGE SCALE GENOMIC DNA]</scope>
    <source>
        <strain evidence="2 3">DSM 21793</strain>
    </source>
</reference>
<name>A0A839ZW09_9CAUL</name>
<accession>A0A839ZW09</accession>
<gene>
    <name evidence="2" type="ORF">GGQ61_000177</name>
</gene>